<feature type="compositionally biased region" description="Polar residues" evidence="1">
    <location>
        <begin position="60"/>
        <end position="79"/>
    </location>
</feature>
<evidence type="ECO:0000256" key="1">
    <source>
        <dbReference type="SAM" id="MobiDB-lite"/>
    </source>
</evidence>
<name>G2XS01_BOTF4</name>
<accession>G2XS01</accession>
<organism evidence="2 3">
    <name type="scientific">Botryotinia fuckeliana (strain T4)</name>
    <name type="common">Noble rot fungus</name>
    <name type="synonym">Botrytis cinerea</name>
    <dbReference type="NCBI Taxonomy" id="999810"/>
    <lineage>
        <taxon>Eukaryota</taxon>
        <taxon>Fungi</taxon>
        <taxon>Dikarya</taxon>
        <taxon>Ascomycota</taxon>
        <taxon>Pezizomycotina</taxon>
        <taxon>Leotiomycetes</taxon>
        <taxon>Helotiales</taxon>
        <taxon>Sclerotiniaceae</taxon>
        <taxon>Botrytis</taxon>
    </lineage>
</organism>
<reference evidence="3" key="1">
    <citation type="journal article" date="2011" name="PLoS Genet.">
        <title>Genomic analysis of the necrotrophic fungal pathogens Sclerotinia sclerotiorum and Botrytis cinerea.</title>
        <authorList>
            <person name="Amselem J."/>
            <person name="Cuomo C.A."/>
            <person name="van Kan J.A."/>
            <person name="Viaud M."/>
            <person name="Benito E.P."/>
            <person name="Couloux A."/>
            <person name="Coutinho P.M."/>
            <person name="de Vries R.P."/>
            <person name="Dyer P.S."/>
            <person name="Fillinger S."/>
            <person name="Fournier E."/>
            <person name="Gout L."/>
            <person name="Hahn M."/>
            <person name="Kohn L."/>
            <person name="Lapalu N."/>
            <person name="Plummer K.M."/>
            <person name="Pradier J.M."/>
            <person name="Quevillon E."/>
            <person name="Sharon A."/>
            <person name="Simon A."/>
            <person name="ten Have A."/>
            <person name="Tudzynski B."/>
            <person name="Tudzynski P."/>
            <person name="Wincker P."/>
            <person name="Andrew M."/>
            <person name="Anthouard V."/>
            <person name="Beever R.E."/>
            <person name="Beffa R."/>
            <person name="Benoit I."/>
            <person name="Bouzid O."/>
            <person name="Brault B."/>
            <person name="Chen Z."/>
            <person name="Choquer M."/>
            <person name="Collemare J."/>
            <person name="Cotton P."/>
            <person name="Danchin E.G."/>
            <person name="Da Silva C."/>
            <person name="Gautier A."/>
            <person name="Giraud C."/>
            <person name="Giraud T."/>
            <person name="Gonzalez C."/>
            <person name="Grossetete S."/>
            <person name="Guldener U."/>
            <person name="Henrissat B."/>
            <person name="Howlett B.J."/>
            <person name="Kodira C."/>
            <person name="Kretschmer M."/>
            <person name="Lappartient A."/>
            <person name="Leroch M."/>
            <person name="Levis C."/>
            <person name="Mauceli E."/>
            <person name="Neuveglise C."/>
            <person name="Oeser B."/>
            <person name="Pearson M."/>
            <person name="Poulain J."/>
            <person name="Poussereau N."/>
            <person name="Quesneville H."/>
            <person name="Rascle C."/>
            <person name="Schumacher J."/>
            <person name="Segurens B."/>
            <person name="Sexton A."/>
            <person name="Silva E."/>
            <person name="Sirven C."/>
            <person name="Soanes D.M."/>
            <person name="Talbot N.J."/>
            <person name="Templeton M."/>
            <person name="Yandava C."/>
            <person name="Yarden O."/>
            <person name="Zeng Q."/>
            <person name="Rollins J.A."/>
            <person name="Lebrun M.H."/>
            <person name="Dickman M."/>
        </authorList>
    </citation>
    <scope>NUCLEOTIDE SEQUENCE [LARGE SCALE GENOMIC DNA]</scope>
    <source>
        <strain evidence="3">T4</strain>
    </source>
</reference>
<feature type="compositionally biased region" description="Polar residues" evidence="1">
    <location>
        <begin position="20"/>
        <end position="36"/>
    </location>
</feature>
<gene>
    <name evidence="2" type="ORF">BofuT4_P065590.1</name>
</gene>
<dbReference type="InParanoid" id="G2XS01"/>
<feature type="region of interest" description="Disordered" evidence="1">
    <location>
        <begin position="53"/>
        <end position="79"/>
    </location>
</feature>
<dbReference type="EMBL" id="FQ790259">
    <property type="protein sequence ID" value="CCD33747.1"/>
    <property type="molecule type" value="Genomic_DNA"/>
</dbReference>
<dbReference type="Proteomes" id="UP000008177">
    <property type="component" value="Unplaced contigs"/>
</dbReference>
<dbReference type="HOGENOM" id="CLU_2605739_0_0_1"/>
<evidence type="ECO:0000313" key="2">
    <source>
        <dbReference type="EMBL" id="CCD33747.1"/>
    </source>
</evidence>
<proteinExistence type="predicted"/>
<feature type="compositionally biased region" description="Basic and acidic residues" evidence="1">
    <location>
        <begin position="1"/>
        <end position="11"/>
    </location>
</feature>
<sequence length="79" mass="8781">MHIKPPSDRRLYPFHPFPLPSNSAKTKSNDSTISARLSGNLKTSTITYKTKHELLHSKEQSQTNSSPSASCSTTIPSFY</sequence>
<protein>
    <submittedName>
        <fullName evidence="2">Uncharacterized protein</fullName>
    </submittedName>
</protein>
<dbReference type="AlphaFoldDB" id="G2XS01"/>
<evidence type="ECO:0000313" key="3">
    <source>
        <dbReference type="Proteomes" id="UP000008177"/>
    </source>
</evidence>
<feature type="region of interest" description="Disordered" evidence="1">
    <location>
        <begin position="1"/>
        <end position="36"/>
    </location>
</feature>